<proteinExistence type="predicted"/>
<evidence type="ECO:0000313" key="2">
    <source>
        <dbReference type="Proteomes" id="UP000245056"/>
    </source>
</evidence>
<name>A0A2U2DE05_9PSED</name>
<dbReference type="AlphaFoldDB" id="A0A2U2DE05"/>
<organism evidence="1 2">
    <name type="scientific">Pseudomonas prosekii</name>
    <dbReference type="NCBI Taxonomy" id="1148509"/>
    <lineage>
        <taxon>Bacteria</taxon>
        <taxon>Pseudomonadati</taxon>
        <taxon>Pseudomonadota</taxon>
        <taxon>Gammaproteobacteria</taxon>
        <taxon>Pseudomonadales</taxon>
        <taxon>Pseudomonadaceae</taxon>
        <taxon>Pseudomonas</taxon>
    </lineage>
</organism>
<dbReference type="Proteomes" id="UP000245056">
    <property type="component" value="Unassembled WGS sequence"/>
</dbReference>
<evidence type="ECO:0000313" key="1">
    <source>
        <dbReference type="EMBL" id="PWE47623.1"/>
    </source>
</evidence>
<protein>
    <submittedName>
        <fullName evidence="1">Uncharacterized protein</fullName>
    </submittedName>
</protein>
<sequence>MAGVLGVVVRASSRASSLPQLIFSEHKIRAGRRSLVGASLLAIATCQAPHQQRPIIIGFTRRPFPTVTATDECV</sequence>
<reference evidence="1 2" key="1">
    <citation type="submission" date="2018-05" db="EMBL/GenBank/DDBJ databases">
        <title>Genome sequences of two Antarctic strains of Pseudomonas prosekii: insights into adaptation to extreme conditions.</title>
        <authorList>
            <person name="Snopkova K."/>
            <person name="Dufkova K."/>
            <person name="Cejkova D."/>
            <person name="Sedlacek I."/>
            <person name="Smajs D."/>
        </authorList>
    </citation>
    <scope>NUCLEOTIDE SEQUENCE [LARGE SCALE GENOMIC DNA]</scope>
    <source>
        <strain evidence="1 2">P2673</strain>
    </source>
</reference>
<comment type="caution">
    <text evidence="1">The sequence shown here is derived from an EMBL/GenBank/DDBJ whole genome shotgun (WGS) entry which is preliminary data.</text>
</comment>
<dbReference type="EMBL" id="QFAW01000002">
    <property type="protein sequence ID" value="PWE47623.1"/>
    <property type="molecule type" value="Genomic_DNA"/>
</dbReference>
<accession>A0A2U2DE05</accession>
<gene>
    <name evidence="1" type="ORF">C9I49_01525</name>
</gene>